<reference evidence="1" key="1">
    <citation type="submission" date="2023-04" db="EMBL/GenBank/DDBJ databases">
        <title>Ambrosiozyma monospora NBRC 10751.</title>
        <authorList>
            <person name="Ichikawa N."/>
            <person name="Sato H."/>
            <person name="Tonouchi N."/>
        </authorList>
    </citation>
    <scope>NUCLEOTIDE SEQUENCE</scope>
    <source>
        <strain evidence="1">NBRC 10751</strain>
    </source>
</reference>
<gene>
    <name evidence="1" type="ORF">Amon02_000937600</name>
</gene>
<dbReference type="EMBL" id="BSXS01008784">
    <property type="protein sequence ID" value="GME93650.1"/>
    <property type="molecule type" value="Genomic_DNA"/>
</dbReference>
<accession>A0ACB5TS01</accession>
<comment type="caution">
    <text evidence="1">The sequence shown here is derived from an EMBL/GenBank/DDBJ whole genome shotgun (WGS) entry which is preliminary data.</text>
</comment>
<name>A0ACB5TS01_AMBMO</name>
<protein>
    <submittedName>
        <fullName evidence="1">Unnamed protein product</fullName>
    </submittedName>
</protein>
<evidence type="ECO:0000313" key="1">
    <source>
        <dbReference type="EMBL" id="GME93650.1"/>
    </source>
</evidence>
<keyword evidence="2" id="KW-1185">Reference proteome</keyword>
<evidence type="ECO:0000313" key="2">
    <source>
        <dbReference type="Proteomes" id="UP001165064"/>
    </source>
</evidence>
<dbReference type="Proteomes" id="UP001165064">
    <property type="component" value="Unassembled WGS sequence"/>
</dbReference>
<proteinExistence type="predicted"/>
<sequence length="469" mass="51926">MFSFAKPLLLEQPEEQPVYDNDEVTETTCIMIGGMTCSSCSNSIETALRDVPGVAQVEVSLITEEATIKHTQNVSAKQLEDLIDDIGFFPTLISTESTVEKSLFPPNMSQNDFGSFINLRAKIQQELTRYKTTISVSGMTCSNCSNAVTDMVSKVPGVSHVEVSLITEDAVIQHDSSVESDVLKQTIEDCGFEAIVKKTEEIRSTAKSRRTTEDVTSVILRITGMTCASCSGSIEQQVNSLPGIKSCYVALTTEEARIEYDANTVGIRDIISCIDACGFEATMMNKLDHTTQMELLAKTKEVQYWKSNFIKLLYFGLPIVFFGHVLPVIAAFYNWETYHIKLFYGTYLDIWIQAILGTYIQFVLGKRYYSSSFKALMHGSGTMDLLITVSTSIVYSYSCFSMLVSLVSLEGYPPRVLFSTSAMLFIFVSLGKWAESRAKGNTSTALSKLLSLAPTSCVIVENPSYVEEK</sequence>
<organism evidence="1 2">
    <name type="scientific">Ambrosiozyma monospora</name>
    <name type="common">Yeast</name>
    <name type="synonym">Endomycopsis monosporus</name>
    <dbReference type="NCBI Taxonomy" id="43982"/>
    <lineage>
        <taxon>Eukaryota</taxon>
        <taxon>Fungi</taxon>
        <taxon>Dikarya</taxon>
        <taxon>Ascomycota</taxon>
        <taxon>Saccharomycotina</taxon>
        <taxon>Pichiomycetes</taxon>
        <taxon>Pichiales</taxon>
        <taxon>Pichiaceae</taxon>
        <taxon>Ambrosiozyma</taxon>
    </lineage>
</organism>